<dbReference type="GO" id="GO:0030245">
    <property type="term" value="P:cellulose catabolic process"/>
    <property type="evidence" value="ECO:0007669"/>
    <property type="project" value="UniProtKB-KW"/>
</dbReference>
<keyword evidence="7" id="KW-0326">Glycosidase</keyword>
<feature type="signal peptide" evidence="9">
    <location>
        <begin position="1"/>
        <end position="15"/>
    </location>
</feature>
<dbReference type="PANTHER" id="PTHR22298">
    <property type="entry name" value="ENDO-1,4-BETA-GLUCANASE"/>
    <property type="match status" value="1"/>
</dbReference>
<dbReference type="Pfam" id="PF00759">
    <property type="entry name" value="Glyco_hydro_9"/>
    <property type="match status" value="1"/>
</dbReference>
<evidence type="ECO:0000256" key="8">
    <source>
        <dbReference type="ARBA" id="ARBA00023326"/>
    </source>
</evidence>
<evidence type="ECO:0000259" key="10">
    <source>
        <dbReference type="Pfam" id="PF00759"/>
    </source>
</evidence>
<dbReference type="Gene3D" id="1.50.10.10">
    <property type="match status" value="1"/>
</dbReference>
<accession>A0A9D4DAG1</accession>
<evidence type="ECO:0000256" key="2">
    <source>
        <dbReference type="ARBA" id="ARBA00007072"/>
    </source>
</evidence>
<dbReference type="OrthoDB" id="10257085at2759"/>
<keyword evidence="4" id="KW-0378">Hydrolase</keyword>
<keyword evidence="12" id="KW-1185">Reference proteome</keyword>
<evidence type="ECO:0000256" key="4">
    <source>
        <dbReference type="ARBA" id="ARBA00022801"/>
    </source>
</evidence>
<dbReference type="InterPro" id="IPR008928">
    <property type="entry name" value="6-hairpin_glycosidase_sf"/>
</dbReference>
<dbReference type="GO" id="GO:0008810">
    <property type="term" value="F:cellulase activity"/>
    <property type="evidence" value="ECO:0007669"/>
    <property type="project" value="UniProtKB-EC"/>
</dbReference>
<proteinExistence type="inferred from homology"/>
<sequence>MLWLLMFGILGSGWAAGPNITTSLNGGVSGVHNVTASAMKYDYAQALRLSILFYDAQRSGRLPPNNPIPWRGDSAVNDSDRGHDLSGGWYDAGNHVKFNHPMAFSSWVLNYGFLKFTDAYISAGQKQMMCDMVKWPLEYFLKCWIPDQQTLYVQVEDGHADQLYWGRPENMHSSRPAYKVSNSCHGSDVAGGTAAAMASGYLVFKNICGDTNFASNLLEAAKGLYTFAKAYRGKYTDCVSQARDFYMSVDFTDELSAAAIWLHKATGEAAYLQDAMHFYPAGTTWGFNWDDANVGAALLLYEATKDNRYKNDIERFIHSFMPGGSVPMTPCGLTYRYYWGSNRYAANAAFIATVAAADGLSPDEFKKYAMSQINYILGDNKLHISFQIGLGSHFPKKPHHRGSSCPTNSTWCNPTSDADNPNVLTGALVGGPDQGDNYVDRRDDNVKNGVGCDFNAGFQGTLAGLYHFAVNNALPPAPLAKC</sequence>
<organism evidence="11 12">
    <name type="scientific">Dreissena polymorpha</name>
    <name type="common">Zebra mussel</name>
    <name type="synonym">Mytilus polymorpha</name>
    <dbReference type="NCBI Taxonomy" id="45954"/>
    <lineage>
        <taxon>Eukaryota</taxon>
        <taxon>Metazoa</taxon>
        <taxon>Spiralia</taxon>
        <taxon>Lophotrochozoa</taxon>
        <taxon>Mollusca</taxon>
        <taxon>Bivalvia</taxon>
        <taxon>Autobranchia</taxon>
        <taxon>Heteroconchia</taxon>
        <taxon>Euheterodonta</taxon>
        <taxon>Imparidentia</taxon>
        <taxon>Neoheterodontei</taxon>
        <taxon>Myida</taxon>
        <taxon>Dreissenoidea</taxon>
        <taxon>Dreissenidae</taxon>
        <taxon>Dreissena</taxon>
    </lineage>
</organism>
<keyword evidence="9" id="KW-0732">Signal</keyword>
<dbReference type="SUPFAM" id="SSF48208">
    <property type="entry name" value="Six-hairpin glycosidases"/>
    <property type="match status" value="1"/>
</dbReference>
<evidence type="ECO:0000256" key="9">
    <source>
        <dbReference type="SAM" id="SignalP"/>
    </source>
</evidence>
<reference evidence="11" key="2">
    <citation type="submission" date="2020-11" db="EMBL/GenBank/DDBJ databases">
        <authorList>
            <person name="McCartney M.A."/>
            <person name="Auch B."/>
            <person name="Kono T."/>
            <person name="Mallez S."/>
            <person name="Becker A."/>
            <person name="Gohl D.M."/>
            <person name="Silverstein K.A.T."/>
            <person name="Koren S."/>
            <person name="Bechman K.B."/>
            <person name="Herman A."/>
            <person name="Abrahante J.E."/>
            <person name="Garbe J."/>
        </authorList>
    </citation>
    <scope>NUCLEOTIDE SEQUENCE</scope>
    <source>
        <strain evidence="11">Duluth1</strain>
        <tissue evidence="11">Whole animal</tissue>
    </source>
</reference>
<evidence type="ECO:0000256" key="7">
    <source>
        <dbReference type="ARBA" id="ARBA00023295"/>
    </source>
</evidence>
<reference evidence="11" key="1">
    <citation type="journal article" date="2019" name="bioRxiv">
        <title>The Genome of the Zebra Mussel, Dreissena polymorpha: A Resource for Invasive Species Research.</title>
        <authorList>
            <person name="McCartney M.A."/>
            <person name="Auch B."/>
            <person name="Kono T."/>
            <person name="Mallez S."/>
            <person name="Zhang Y."/>
            <person name="Obille A."/>
            <person name="Becker A."/>
            <person name="Abrahante J.E."/>
            <person name="Garbe J."/>
            <person name="Badalamenti J.P."/>
            <person name="Herman A."/>
            <person name="Mangelson H."/>
            <person name="Liachko I."/>
            <person name="Sullivan S."/>
            <person name="Sone E.D."/>
            <person name="Koren S."/>
            <person name="Silverstein K.A.T."/>
            <person name="Beckman K.B."/>
            <person name="Gohl D.M."/>
        </authorList>
    </citation>
    <scope>NUCLEOTIDE SEQUENCE</scope>
    <source>
        <strain evidence="11">Duluth1</strain>
        <tissue evidence="11">Whole animal</tissue>
    </source>
</reference>
<comment type="caution">
    <text evidence="11">The sequence shown here is derived from an EMBL/GenBank/DDBJ whole genome shotgun (WGS) entry which is preliminary data.</text>
</comment>
<feature type="domain" description="Glycoside hydrolase family 9" evidence="10">
    <location>
        <begin position="43"/>
        <end position="462"/>
    </location>
</feature>
<gene>
    <name evidence="11" type="ORF">DPMN_047836</name>
</gene>
<keyword evidence="8" id="KW-0624">Polysaccharide degradation</keyword>
<protein>
    <recommendedName>
        <fullName evidence="3">cellulase</fullName>
        <ecNumber evidence="3">3.2.1.4</ecNumber>
    </recommendedName>
</protein>
<dbReference type="InterPro" id="IPR012341">
    <property type="entry name" value="6hp_glycosidase-like_sf"/>
</dbReference>
<comment type="catalytic activity">
    <reaction evidence="1">
        <text>Endohydrolysis of (1-&gt;4)-beta-D-glucosidic linkages in cellulose, lichenin and cereal beta-D-glucans.</text>
        <dbReference type="EC" id="3.2.1.4"/>
    </reaction>
</comment>
<evidence type="ECO:0000256" key="1">
    <source>
        <dbReference type="ARBA" id="ARBA00000966"/>
    </source>
</evidence>
<dbReference type="EMBL" id="JAIWYP010000011">
    <property type="protein sequence ID" value="KAH3741117.1"/>
    <property type="molecule type" value="Genomic_DNA"/>
</dbReference>
<dbReference type="EC" id="3.2.1.4" evidence="3"/>
<comment type="similarity">
    <text evidence="2">Belongs to the glycosyl hydrolase 9 (cellulase E) family.</text>
</comment>
<dbReference type="Proteomes" id="UP000828390">
    <property type="component" value="Unassembled WGS sequence"/>
</dbReference>
<evidence type="ECO:0000256" key="5">
    <source>
        <dbReference type="ARBA" id="ARBA00023001"/>
    </source>
</evidence>
<name>A0A9D4DAG1_DREPO</name>
<dbReference type="AlphaFoldDB" id="A0A9D4DAG1"/>
<keyword evidence="5" id="KW-0136">Cellulose degradation</keyword>
<evidence type="ECO:0000313" key="12">
    <source>
        <dbReference type="Proteomes" id="UP000828390"/>
    </source>
</evidence>
<evidence type="ECO:0000313" key="11">
    <source>
        <dbReference type="EMBL" id="KAH3741117.1"/>
    </source>
</evidence>
<evidence type="ECO:0000256" key="3">
    <source>
        <dbReference type="ARBA" id="ARBA00012601"/>
    </source>
</evidence>
<evidence type="ECO:0000256" key="6">
    <source>
        <dbReference type="ARBA" id="ARBA00023277"/>
    </source>
</evidence>
<feature type="chain" id="PRO_5039697823" description="cellulase" evidence="9">
    <location>
        <begin position="16"/>
        <end position="482"/>
    </location>
</feature>
<dbReference type="InterPro" id="IPR001701">
    <property type="entry name" value="Glyco_hydro_9"/>
</dbReference>
<keyword evidence="6" id="KW-0119">Carbohydrate metabolism</keyword>